<evidence type="ECO:0000313" key="2">
    <source>
        <dbReference type="Proteomes" id="UP000656548"/>
    </source>
</evidence>
<sequence length="30" mass="3577">MDDHAERRLVRLRLLRQRLLLTRFGGTGRA</sequence>
<proteinExistence type="predicted"/>
<dbReference type="Proteomes" id="UP000656548">
    <property type="component" value="Unassembled WGS sequence"/>
</dbReference>
<organism evidence="1 2">
    <name type="scientific">Amycolatopsis roodepoortensis</name>
    <dbReference type="NCBI Taxonomy" id="700274"/>
    <lineage>
        <taxon>Bacteria</taxon>
        <taxon>Bacillati</taxon>
        <taxon>Actinomycetota</taxon>
        <taxon>Actinomycetes</taxon>
        <taxon>Pseudonocardiales</taxon>
        <taxon>Pseudonocardiaceae</taxon>
        <taxon>Amycolatopsis</taxon>
    </lineage>
</organism>
<comment type="caution">
    <text evidence="1">The sequence shown here is derived from an EMBL/GenBank/DDBJ whole genome shotgun (WGS) entry which is preliminary data.</text>
</comment>
<gene>
    <name evidence="1" type="ORF">H4W30_003199</name>
</gene>
<keyword evidence="2" id="KW-1185">Reference proteome</keyword>
<accession>A0ABR9L6Z8</accession>
<protein>
    <submittedName>
        <fullName evidence="1">Uncharacterized protein</fullName>
    </submittedName>
</protein>
<evidence type="ECO:0000313" key="1">
    <source>
        <dbReference type="EMBL" id="MBE1576152.1"/>
    </source>
</evidence>
<name>A0ABR9L6Z8_9PSEU</name>
<reference evidence="1 2" key="1">
    <citation type="submission" date="2020-10" db="EMBL/GenBank/DDBJ databases">
        <title>Sequencing the genomes of 1000 actinobacteria strains.</title>
        <authorList>
            <person name="Klenk H.-P."/>
        </authorList>
    </citation>
    <scope>NUCLEOTIDE SEQUENCE [LARGE SCALE GENOMIC DNA]</scope>
    <source>
        <strain evidence="1 2">DSM 46661</strain>
    </source>
</reference>
<dbReference type="EMBL" id="JADBEJ010000004">
    <property type="protein sequence ID" value="MBE1576152.1"/>
    <property type="molecule type" value="Genomic_DNA"/>
</dbReference>